<dbReference type="InterPro" id="IPR015300">
    <property type="entry name" value="DNA-bd_pseudobarrel_sf"/>
</dbReference>
<evidence type="ECO:0000259" key="6">
    <source>
        <dbReference type="PROSITE" id="PS50863"/>
    </source>
</evidence>
<keyword evidence="3" id="KW-0238">DNA-binding</keyword>
<dbReference type="InterPro" id="IPR003340">
    <property type="entry name" value="B3_DNA-bd"/>
</dbReference>
<evidence type="ECO:0000256" key="5">
    <source>
        <dbReference type="ARBA" id="ARBA00023242"/>
    </source>
</evidence>
<dbReference type="EMBL" id="OZ034820">
    <property type="protein sequence ID" value="CAL1399689.1"/>
    <property type="molecule type" value="Genomic_DNA"/>
</dbReference>
<reference evidence="7 8" key="1">
    <citation type="submission" date="2024-04" db="EMBL/GenBank/DDBJ databases">
        <authorList>
            <person name="Fracassetti M."/>
        </authorList>
    </citation>
    <scope>NUCLEOTIDE SEQUENCE [LARGE SCALE GENOMIC DNA]</scope>
</reference>
<dbReference type="GO" id="GO:0003677">
    <property type="term" value="F:DNA binding"/>
    <property type="evidence" value="ECO:0007669"/>
    <property type="project" value="UniProtKB-KW"/>
</dbReference>
<dbReference type="PANTHER" id="PTHR31920:SF145">
    <property type="entry name" value="B3 DOMAIN-CONTAINING PROTEIN REM20-LIKE ISOFORM X1"/>
    <property type="match status" value="1"/>
</dbReference>
<organism evidence="7 8">
    <name type="scientific">Linum trigynum</name>
    <dbReference type="NCBI Taxonomy" id="586398"/>
    <lineage>
        <taxon>Eukaryota</taxon>
        <taxon>Viridiplantae</taxon>
        <taxon>Streptophyta</taxon>
        <taxon>Embryophyta</taxon>
        <taxon>Tracheophyta</taxon>
        <taxon>Spermatophyta</taxon>
        <taxon>Magnoliopsida</taxon>
        <taxon>eudicotyledons</taxon>
        <taxon>Gunneridae</taxon>
        <taxon>Pentapetalae</taxon>
        <taxon>rosids</taxon>
        <taxon>fabids</taxon>
        <taxon>Malpighiales</taxon>
        <taxon>Linaceae</taxon>
        <taxon>Linum</taxon>
    </lineage>
</organism>
<keyword evidence="2" id="KW-0805">Transcription regulation</keyword>
<protein>
    <recommendedName>
        <fullName evidence="6">TF-B3 domain-containing protein</fullName>
    </recommendedName>
</protein>
<dbReference type="PANTHER" id="PTHR31920">
    <property type="entry name" value="B3 DOMAIN-CONTAINING"/>
    <property type="match status" value="1"/>
</dbReference>
<dbReference type="GO" id="GO:0005634">
    <property type="term" value="C:nucleus"/>
    <property type="evidence" value="ECO:0007669"/>
    <property type="project" value="UniProtKB-SubCell"/>
</dbReference>
<gene>
    <name evidence="7" type="ORF">LTRI10_LOCUS39864</name>
</gene>
<feature type="domain" description="TF-B3" evidence="6">
    <location>
        <begin position="19"/>
        <end position="124"/>
    </location>
</feature>
<dbReference type="Pfam" id="PF02362">
    <property type="entry name" value="B3"/>
    <property type="match status" value="2"/>
</dbReference>
<dbReference type="CDD" id="cd10017">
    <property type="entry name" value="B3_DNA"/>
    <property type="match status" value="2"/>
</dbReference>
<dbReference type="AlphaFoldDB" id="A0AAV2FMY9"/>
<dbReference type="Proteomes" id="UP001497516">
    <property type="component" value="Chromosome 7"/>
</dbReference>
<evidence type="ECO:0000256" key="2">
    <source>
        <dbReference type="ARBA" id="ARBA00023015"/>
    </source>
</evidence>
<name>A0AAV2FMY9_9ROSI</name>
<comment type="subcellular location">
    <subcellularLocation>
        <location evidence="1">Nucleus</location>
    </subcellularLocation>
</comment>
<evidence type="ECO:0000313" key="7">
    <source>
        <dbReference type="EMBL" id="CAL1399689.1"/>
    </source>
</evidence>
<dbReference type="InterPro" id="IPR050655">
    <property type="entry name" value="Plant_B3_domain"/>
</dbReference>
<keyword evidence="5" id="KW-0539">Nucleus</keyword>
<accession>A0AAV2FMY9</accession>
<dbReference type="PROSITE" id="PS50863">
    <property type="entry name" value="B3"/>
    <property type="match status" value="2"/>
</dbReference>
<dbReference type="SUPFAM" id="SSF101936">
    <property type="entry name" value="DNA-binding pseudobarrel domain"/>
    <property type="match status" value="2"/>
</dbReference>
<dbReference type="Gene3D" id="2.40.330.10">
    <property type="entry name" value="DNA-binding pseudobarrel domain"/>
    <property type="match status" value="2"/>
</dbReference>
<evidence type="ECO:0000256" key="4">
    <source>
        <dbReference type="ARBA" id="ARBA00023163"/>
    </source>
</evidence>
<dbReference type="SMART" id="SM01019">
    <property type="entry name" value="B3"/>
    <property type="match status" value="2"/>
</dbReference>
<evidence type="ECO:0000256" key="1">
    <source>
        <dbReference type="ARBA" id="ARBA00004123"/>
    </source>
</evidence>
<keyword evidence="8" id="KW-1185">Reference proteome</keyword>
<feature type="domain" description="TF-B3" evidence="6">
    <location>
        <begin position="153"/>
        <end position="254"/>
    </location>
</feature>
<evidence type="ECO:0000313" key="8">
    <source>
        <dbReference type="Proteomes" id="UP001497516"/>
    </source>
</evidence>
<sequence>MSFSSEEEYSDDFFHGGVRFFKVILEQNIADQRLMLPMRFTRQYGGFLEGKATLLDTYGKKWEMDISKKGSNESFWFQNGWEEFSKSYSLAHGDFAVFEYTSSCYHDDDQNDSLEFSVIVFDGETQMEKETSNLKMTSTVGVDMFMSNSNSPCFKHEVTPSYFRAKLMPIPQEFFESFLCGVDDTMGWIKLGYGGKLWDVQIGHHGPGLRYRRIEFADWKRFVEENSVREGDVCVFELIDDRELLLQVHIFRGGN</sequence>
<evidence type="ECO:0000256" key="3">
    <source>
        <dbReference type="ARBA" id="ARBA00023125"/>
    </source>
</evidence>
<keyword evidence="4" id="KW-0804">Transcription</keyword>
<proteinExistence type="predicted"/>